<feature type="transmembrane region" description="Helical" evidence="2">
    <location>
        <begin position="40"/>
        <end position="58"/>
    </location>
</feature>
<dbReference type="Pfam" id="PF12836">
    <property type="entry name" value="HHH_3"/>
    <property type="match status" value="1"/>
</dbReference>
<feature type="transmembrane region" description="Helical" evidence="2">
    <location>
        <begin position="64"/>
        <end position="83"/>
    </location>
</feature>
<comment type="caution">
    <text evidence="3">The sequence shown here is derived from an EMBL/GenBank/DDBJ whole genome shotgun (WGS) entry which is preliminary data.</text>
</comment>
<dbReference type="AlphaFoldDB" id="A0A316DID4"/>
<gene>
    <name evidence="3" type="ORF">C7459_101257</name>
</gene>
<evidence type="ECO:0000313" key="4">
    <source>
        <dbReference type="Proteomes" id="UP000245634"/>
    </source>
</evidence>
<sequence>MTDKQNGSVWKHSLWILWTFTFVLNWVAFLYIGSKAKRPAWWLAGAVYATPVVLLLVLQDSARLLDALAVLVLGLASIVHAFLARPKYLAHVNAELEQKLRKYQALQELIQQDQEAAPATRVQPKPPAADVPAAEIPVVLATEPDLPPELPPAVAPPDTMAEEPAPVLPPRTLTQRVDEFVLEDVEDNGQRGLQAQVPNHQIINLNTASAGEIGGVPGLGQMLGMRAVSIRETQGHFTSIEQFVDAIGLRPHVANRIRPYVTL</sequence>
<organism evidence="3 4">
    <name type="scientific">Tumebacillus permanentifrigoris</name>
    <dbReference type="NCBI Taxonomy" id="378543"/>
    <lineage>
        <taxon>Bacteria</taxon>
        <taxon>Bacillati</taxon>
        <taxon>Bacillota</taxon>
        <taxon>Bacilli</taxon>
        <taxon>Bacillales</taxon>
        <taxon>Alicyclobacillaceae</taxon>
        <taxon>Tumebacillus</taxon>
    </lineage>
</organism>
<feature type="transmembrane region" description="Helical" evidence="2">
    <location>
        <begin position="12"/>
        <end position="33"/>
    </location>
</feature>
<evidence type="ECO:0000313" key="3">
    <source>
        <dbReference type="EMBL" id="PWK16393.1"/>
    </source>
</evidence>
<keyword evidence="2" id="KW-0812">Transmembrane</keyword>
<feature type="coiled-coil region" evidence="1">
    <location>
        <begin position="89"/>
        <end position="116"/>
    </location>
</feature>
<dbReference type="Gene3D" id="1.10.150.320">
    <property type="entry name" value="Photosystem II 12 kDa extrinsic protein"/>
    <property type="match status" value="1"/>
</dbReference>
<name>A0A316DID4_9BACL</name>
<dbReference type="InterPro" id="IPR010994">
    <property type="entry name" value="RuvA_2-like"/>
</dbReference>
<keyword evidence="2" id="KW-1133">Transmembrane helix</keyword>
<keyword evidence="4" id="KW-1185">Reference proteome</keyword>
<dbReference type="SUPFAM" id="SSF47781">
    <property type="entry name" value="RuvA domain 2-like"/>
    <property type="match status" value="1"/>
</dbReference>
<keyword evidence="2" id="KW-0472">Membrane</keyword>
<evidence type="ECO:0000256" key="2">
    <source>
        <dbReference type="SAM" id="Phobius"/>
    </source>
</evidence>
<keyword evidence="1" id="KW-0175">Coiled coil</keyword>
<accession>A0A316DID4</accession>
<dbReference type="Proteomes" id="UP000245634">
    <property type="component" value="Unassembled WGS sequence"/>
</dbReference>
<protein>
    <submittedName>
        <fullName evidence="3">Helix-hairpin-helix protein</fullName>
    </submittedName>
</protein>
<reference evidence="3 4" key="1">
    <citation type="submission" date="2018-05" db="EMBL/GenBank/DDBJ databases">
        <title>Genomic Encyclopedia of Type Strains, Phase IV (KMG-IV): sequencing the most valuable type-strain genomes for metagenomic binning, comparative biology and taxonomic classification.</title>
        <authorList>
            <person name="Goeker M."/>
        </authorList>
    </citation>
    <scope>NUCLEOTIDE SEQUENCE [LARGE SCALE GENOMIC DNA]</scope>
    <source>
        <strain evidence="3 4">DSM 18773</strain>
    </source>
</reference>
<proteinExistence type="predicted"/>
<dbReference type="EMBL" id="QGGL01000001">
    <property type="protein sequence ID" value="PWK16393.1"/>
    <property type="molecule type" value="Genomic_DNA"/>
</dbReference>
<evidence type="ECO:0000256" key="1">
    <source>
        <dbReference type="SAM" id="Coils"/>
    </source>
</evidence>
<dbReference type="RefSeq" id="WP_170119196.1">
    <property type="nucleotide sequence ID" value="NZ_QGGL01000001.1"/>
</dbReference>